<keyword evidence="3" id="KW-1185">Reference proteome</keyword>
<dbReference type="Gene3D" id="3.30.310.170">
    <property type="entry name" value="Outer membrane protein assembly factor BamC"/>
    <property type="match status" value="1"/>
</dbReference>
<dbReference type="Gene3D" id="3.30.530.50">
    <property type="match status" value="1"/>
</dbReference>
<dbReference type="EMBL" id="PIQF01000001">
    <property type="protein sequence ID" value="RUO77743.1"/>
    <property type="molecule type" value="Genomic_DNA"/>
</dbReference>
<keyword evidence="1" id="KW-0732">Signal</keyword>
<evidence type="ECO:0008006" key="4">
    <source>
        <dbReference type="Google" id="ProtNLM"/>
    </source>
</evidence>
<proteinExistence type="predicted"/>
<accession>A0A432ZIJ8</accession>
<dbReference type="OrthoDB" id="5598420at2"/>
<name>A0A432ZIJ8_9GAMM</name>
<gene>
    <name evidence="2" type="ORF">CWI81_04495</name>
</gene>
<sequence length="365" mass="41208">MKLTRVATLVAAALAVSACSSSPKDQASGDFDYAKAQQPGKLEIPSQLDRPSGQSNYQIPVEREFEGPIGQQVNVSSPRLIRTVASGSRMLEDEQQSTVYFDVVDGMDNDVVNFVWQATNNVLQRHKLQWEKNNEDTWITKPVNTVSEFEIEDQDASFWSFSDETDYKIENSFRYKIQQNPADHRRTTALTIELTDAEQLKNGSPQAIPELTRNNIEVDLLNKIISEVNRLQQQAVAGQRNQQIPLELAVNKSNEPAFIMELDFDNAWPLTGLALEKIGLRVDDLNRDTGVYYVEYSEPESGFLFIGGDDYEPLDIEEGDYEVRLVEFGDDTSVTVMLDGEPVSEQWLQAIQGAFENALQEQNKR</sequence>
<protein>
    <recommendedName>
        <fullName evidence="4">Outer membrane protein assembly factor BamC</fullName>
    </recommendedName>
</protein>
<feature type="signal peptide" evidence="1">
    <location>
        <begin position="1"/>
        <end position="18"/>
    </location>
</feature>
<dbReference type="RefSeq" id="WP_126784015.1">
    <property type="nucleotide sequence ID" value="NZ_PIQF01000001.1"/>
</dbReference>
<reference evidence="2 3" key="1">
    <citation type="journal article" date="2011" name="Front. Microbiol.">
        <title>Genomic signatures of strain selection and enhancement in Bacillus atrophaeus var. globigii, a historical biowarfare simulant.</title>
        <authorList>
            <person name="Gibbons H.S."/>
            <person name="Broomall S.M."/>
            <person name="McNew L.A."/>
            <person name="Daligault H."/>
            <person name="Chapman C."/>
            <person name="Bruce D."/>
            <person name="Karavis M."/>
            <person name="Krepps M."/>
            <person name="McGregor P.A."/>
            <person name="Hong C."/>
            <person name="Park K.H."/>
            <person name="Akmal A."/>
            <person name="Feldman A."/>
            <person name="Lin J.S."/>
            <person name="Chang W.E."/>
            <person name="Higgs B.W."/>
            <person name="Demirev P."/>
            <person name="Lindquist J."/>
            <person name="Liem A."/>
            <person name="Fochler E."/>
            <person name="Read T.D."/>
            <person name="Tapia R."/>
            <person name="Johnson S."/>
            <person name="Bishop-Lilly K.A."/>
            <person name="Detter C."/>
            <person name="Han C."/>
            <person name="Sozhamannan S."/>
            <person name="Rosenzweig C.N."/>
            <person name="Skowronski E.W."/>
        </authorList>
    </citation>
    <scope>NUCLEOTIDE SEQUENCE [LARGE SCALE GENOMIC DNA]</scope>
    <source>
        <strain evidence="2 3">CL-SP19</strain>
    </source>
</reference>
<dbReference type="AlphaFoldDB" id="A0A432ZIJ8"/>
<dbReference type="Pfam" id="PF06804">
    <property type="entry name" value="Lipoprotein_18"/>
    <property type="match status" value="1"/>
</dbReference>
<dbReference type="InterPro" id="IPR010653">
    <property type="entry name" value="NlpB/DapX"/>
</dbReference>
<organism evidence="2 3">
    <name type="scientific">Idiomarina seosinensis</name>
    <dbReference type="NCBI Taxonomy" id="281739"/>
    <lineage>
        <taxon>Bacteria</taxon>
        <taxon>Pseudomonadati</taxon>
        <taxon>Pseudomonadota</taxon>
        <taxon>Gammaproteobacteria</taxon>
        <taxon>Alteromonadales</taxon>
        <taxon>Idiomarinaceae</taxon>
        <taxon>Idiomarina</taxon>
    </lineage>
</organism>
<evidence type="ECO:0000256" key="1">
    <source>
        <dbReference type="SAM" id="SignalP"/>
    </source>
</evidence>
<feature type="chain" id="PRO_5019265854" description="Outer membrane protein assembly factor BamC" evidence="1">
    <location>
        <begin position="19"/>
        <end position="365"/>
    </location>
</feature>
<dbReference type="InterPro" id="IPR042268">
    <property type="entry name" value="BamC_C"/>
</dbReference>
<dbReference type="PROSITE" id="PS51257">
    <property type="entry name" value="PROKAR_LIPOPROTEIN"/>
    <property type="match status" value="1"/>
</dbReference>
<dbReference type="Proteomes" id="UP000287908">
    <property type="component" value="Unassembled WGS sequence"/>
</dbReference>
<evidence type="ECO:0000313" key="3">
    <source>
        <dbReference type="Proteomes" id="UP000287908"/>
    </source>
</evidence>
<comment type="caution">
    <text evidence="2">The sequence shown here is derived from an EMBL/GenBank/DDBJ whole genome shotgun (WGS) entry which is preliminary data.</text>
</comment>
<evidence type="ECO:0000313" key="2">
    <source>
        <dbReference type="EMBL" id="RUO77743.1"/>
    </source>
</evidence>